<evidence type="ECO:0000256" key="1">
    <source>
        <dbReference type="SAM" id="MobiDB-lite"/>
    </source>
</evidence>
<dbReference type="Pfam" id="PF08568">
    <property type="entry name" value="Kinetochor_Ybp2"/>
    <property type="match status" value="1"/>
</dbReference>
<keyword evidence="3" id="KW-1185">Reference proteome</keyword>
<dbReference type="GO" id="GO:0005737">
    <property type="term" value="C:cytoplasm"/>
    <property type="evidence" value="ECO:0007669"/>
    <property type="project" value="TreeGrafter"/>
</dbReference>
<dbReference type="InterPro" id="IPR013877">
    <property type="entry name" value="YAP-bd/ALF4/Glomulin"/>
</dbReference>
<dbReference type="PANTHER" id="PTHR28020:SF1">
    <property type="entry name" value="YAP1-BINDING PROTEIN 1-RELATED"/>
    <property type="match status" value="1"/>
</dbReference>
<dbReference type="InterPro" id="IPR016024">
    <property type="entry name" value="ARM-type_fold"/>
</dbReference>
<dbReference type="Proteomes" id="UP000053593">
    <property type="component" value="Unassembled WGS sequence"/>
</dbReference>
<dbReference type="GO" id="GO:0034599">
    <property type="term" value="P:cellular response to oxidative stress"/>
    <property type="evidence" value="ECO:0007669"/>
    <property type="project" value="InterPro"/>
</dbReference>
<dbReference type="InterPro" id="IPR040347">
    <property type="entry name" value="YBP1/2"/>
</dbReference>
<feature type="region of interest" description="Disordered" evidence="1">
    <location>
        <begin position="591"/>
        <end position="619"/>
    </location>
</feature>
<dbReference type="PANTHER" id="PTHR28020">
    <property type="entry name" value="YAP1-BINDING PROTEIN 1-RELATED"/>
    <property type="match status" value="1"/>
</dbReference>
<dbReference type="AlphaFoldDB" id="A0A0D0BGW0"/>
<dbReference type="HOGENOM" id="CLU_486667_0_0_1"/>
<feature type="compositionally biased region" description="Acidic residues" evidence="1">
    <location>
        <begin position="123"/>
        <end position="142"/>
    </location>
</feature>
<gene>
    <name evidence="2" type="ORF">GYMLUDRAFT_41505</name>
</gene>
<name>A0A0D0BGW0_9AGAR</name>
<dbReference type="SUPFAM" id="SSF48371">
    <property type="entry name" value="ARM repeat"/>
    <property type="match status" value="1"/>
</dbReference>
<sequence>MTVGPDNESIQSVLDISRLSIENDPRDQTETLTDLIKSAVSLSNEDEKPRYNLSEIAQYLSNAEGELVERCLDPLSTLSYLLCSTSPGSQVLLNLMMERCSPKEVIVAAEENLERIHRAVTQADDDNDDDDNNEEETGDEGPEQQKEEGRLPISAQIPRLVQLFSVIPKISFRRKSRKSPFETIKSFIPDLQSTVQINEKNFSTTTGRATILQSAALTERILDWVQAWALEKQNDLPGEDGKEEVKKEIDACKVILLSFLTSILNSLGHCIQAQLAKRAFIVCFPRLARNKLDTGWEKGAEAAAAATSAYTRAGGPESISSAHIASTKTSLVLLAHSLLPSSNTIPSANLNRDVDISTYVPIILASIQTNSLLDESLAVLLLQFNPPPSSPSPPPSDPEILTPLLTLIPSLTSFHPDPFVRYCTFKILGLILDAAPDLLRAQVLRDLVKHSADGMEKMRVAAVGLVKDAVLKALSSASKSSVLASPRFLQSFGPILFVPNPPDLFTDLDVGNEVNENLKKKRLVNVLRKLEEDSTQLELSRLAECLGLYYVVHRRDEKNRTGIRDRDNRANVERTLLGPIRKVLPGLIGLTENEGEGGEDEHSTSGSIPPARSHEHHHAEKHALLMPLIALQVGLERVDEYHGSLSQ</sequence>
<proteinExistence type="predicted"/>
<accession>A0A0D0BGW0</accession>
<feature type="region of interest" description="Disordered" evidence="1">
    <location>
        <begin position="119"/>
        <end position="151"/>
    </location>
</feature>
<dbReference type="OrthoDB" id="5396786at2759"/>
<organism evidence="2 3">
    <name type="scientific">Collybiopsis luxurians FD-317 M1</name>
    <dbReference type="NCBI Taxonomy" id="944289"/>
    <lineage>
        <taxon>Eukaryota</taxon>
        <taxon>Fungi</taxon>
        <taxon>Dikarya</taxon>
        <taxon>Basidiomycota</taxon>
        <taxon>Agaricomycotina</taxon>
        <taxon>Agaricomycetes</taxon>
        <taxon>Agaricomycetidae</taxon>
        <taxon>Agaricales</taxon>
        <taxon>Marasmiineae</taxon>
        <taxon>Omphalotaceae</taxon>
        <taxon>Collybiopsis</taxon>
        <taxon>Collybiopsis luxurians</taxon>
    </lineage>
</organism>
<evidence type="ECO:0000313" key="2">
    <source>
        <dbReference type="EMBL" id="KIK63180.1"/>
    </source>
</evidence>
<protein>
    <submittedName>
        <fullName evidence="2">Uncharacterized protein</fullName>
    </submittedName>
</protein>
<reference evidence="2 3" key="1">
    <citation type="submission" date="2014-04" db="EMBL/GenBank/DDBJ databases">
        <title>Evolutionary Origins and Diversification of the Mycorrhizal Mutualists.</title>
        <authorList>
            <consortium name="DOE Joint Genome Institute"/>
            <consortium name="Mycorrhizal Genomics Consortium"/>
            <person name="Kohler A."/>
            <person name="Kuo A."/>
            <person name="Nagy L.G."/>
            <person name="Floudas D."/>
            <person name="Copeland A."/>
            <person name="Barry K.W."/>
            <person name="Cichocki N."/>
            <person name="Veneault-Fourrey C."/>
            <person name="LaButti K."/>
            <person name="Lindquist E.A."/>
            <person name="Lipzen A."/>
            <person name="Lundell T."/>
            <person name="Morin E."/>
            <person name="Murat C."/>
            <person name="Riley R."/>
            <person name="Ohm R."/>
            <person name="Sun H."/>
            <person name="Tunlid A."/>
            <person name="Henrissat B."/>
            <person name="Grigoriev I.V."/>
            <person name="Hibbett D.S."/>
            <person name="Martin F."/>
        </authorList>
    </citation>
    <scope>NUCLEOTIDE SEQUENCE [LARGE SCALE GENOMIC DNA]</scope>
    <source>
        <strain evidence="2 3">FD-317 M1</strain>
    </source>
</reference>
<dbReference type="EMBL" id="KN834765">
    <property type="protein sequence ID" value="KIK63180.1"/>
    <property type="molecule type" value="Genomic_DNA"/>
</dbReference>
<evidence type="ECO:0000313" key="3">
    <source>
        <dbReference type="Proteomes" id="UP000053593"/>
    </source>
</evidence>